<evidence type="ECO:0000256" key="3">
    <source>
        <dbReference type="ARBA" id="ARBA00022737"/>
    </source>
</evidence>
<feature type="domain" description="VPS10" evidence="10">
    <location>
        <begin position="45"/>
        <end position="720"/>
    </location>
</feature>
<dbReference type="InterPro" id="IPR031778">
    <property type="entry name" value="Sortilin_N"/>
</dbReference>
<dbReference type="SUPFAM" id="SSF110296">
    <property type="entry name" value="Oligoxyloglucan reducing end-specific cellobiohydrolase"/>
    <property type="match status" value="3"/>
</dbReference>
<dbReference type="SMART" id="SM00602">
    <property type="entry name" value="VPS10"/>
    <property type="match status" value="2"/>
</dbReference>
<dbReference type="InterPro" id="IPR031777">
    <property type="entry name" value="Sortilin_C"/>
</dbReference>
<feature type="region of interest" description="Disordered" evidence="7">
    <location>
        <begin position="1495"/>
        <end position="1570"/>
    </location>
</feature>
<dbReference type="CDD" id="cd15482">
    <property type="entry name" value="Sialidase_non-viral"/>
    <property type="match status" value="1"/>
</dbReference>
<evidence type="ECO:0000256" key="2">
    <source>
        <dbReference type="ARBA" id="ARBA00022692"/>
    </source>
</evidence>
<dbReference type="Gene3D" id="2.130.10.10">
    <property type="entry name" value="YVTN repeat-like/Quinoprotein amine dehydrogenase"/>
    <property type="match status" value="2"/>
</dbReference>
<dbReference type="Gene3D" id="2.10.70.80">
    <property type="match status" value="1"/>
</dbReference>
<dbReference type="EMBL" id="OX365909">
    <property type="protein sequence ID" value="CAI4050601.1"/>
    <property type="molecule type" value="Genomic_DNA"/>
</dbReference>
<feature type="signal peptide" evidence="9">
    <location>
        <begin position="1"/>
        <end position="21"/>
    </location>
</feature>
<dbReference type="InterPro" id="IPR006581">
    <property type="entry name" value="VPS10"/>
</dbReference>
<name>A0AA35NMM8_SACK1</name>
<gene>
    <name evidence="11" type="primary">SKDI14G3880</name>
    <name evidence="11" type="ORF">SKDI_14G3880</name>
</gene>
<evidence type="ECO:0000313" key="12">
    <source>
        <dbReference type="Proteomes" id="UP001162087"/>
    </source>
</evidence>
<keyword evidence="4 8" id="KW-1133">Transmembrane helix</keyword>
<dbReference type="Pfam" id="PF15901">
    <property type="entry name" value="Sortilin_C"/>
    <property type="match status" value="2"/>
</dbReference>
<accession>A0AA35NMM8</accession>
<dbReference type="GO" id="GO:0006895">
    <property type="term" value="P:Golgi to endosome transport"/>
    <property type="evidence" value="ECO:0007669"/>
    <property type="project" value="TreeGrafter"/>
</dbReference>
<evidence type="ECO:0000256" key="6">
    <source>
        <dbReference type="ARBA" id="ARBA00023180"/>
    </source>
</evidence>
<organism evidence="11 12">
    <name type="scientific">Saccharomyces kudriavzevii (strain ATCC MYA-4449 / AS 2.2408 / CBS 8840 / NBRC 1802 / NCYC 2889)</name>
    <name type="common">Yeast</name>
    <dbReference type="NCBI Taxonomy" id="226230"/>
    <lineage>
        <taxon>Eukaryota</taxon>
        <taxon>Fungi</taxon>
        <taxon>Dikarya</taxon>
        <taxon>Ascomycota</taxon>
        <taxon>Saccharomycotina</taxon>
        <taxon>Saccharomycetes</taxon>
        <taxon>Saccharomycetales</taxon>
        <taxon>Saccharomycetaceae</taxon>
        <taxon>Saccharomyces</taxon>
    </lineage>
</organism>
<comment type="subcellular location">
    <subcellularLocation>
        <location evidence="1">Membrane</location>
        <topology evidence="1">Single-pass membrane protein</topology>
    </subcellularLocation>
</comment>
<keyword evidence="5 8" id="KW-0472">Membrane</keyword>
<sequence length="1570" mass="175915">MILLRGLYVVWAFLVVSSINAEEFTPKVTRISSENSGKILLFDDSSTFIRREGGSVRISFDVGESWEKVKGIEEDIADLIIDPFRRHERAIAYVAGVPKLYITDDQGKSWRPITIDVSSEHTSCGGCYVKTYPMKKEYFIAFCDRYRKQLNVMNTTEENVPHLVDITEEIYITNDGGDSFFNVKSSVGMNEDRHLRDSRCDFIKSSEYSDLDDNDAPVLCLFQSWEKENGFTISSSQLVLSTDWGKSWKEFDQFKDKMVRSYEILKSHVFVLTQNDRYNMMSSMEIWVSRDLSTFQMAHLPTQARYINVAERYGDSMGRIILTIFKESSNTKEAGSLTSEVLISDSQGLKFSPIKWTPNERLGNIDFYNPGFLKGTMFSSFQASFERFGKGKNKETVGKQETKISIDNGLTWSNLKVVDPENADLFECDITDPERCSLHPSFYRFWGLEPTVGIVMAGAVVSDGNVLDWKVPATFISRDGGLSWKLARNSTGLFATGNLGNVIVHIPYSSDRKDGSKFEFHYSLDQGKTWIENQLDTDFLPYTLINATPDGSGTKFIIYGVAEIPRHSSGNPSGYVIYIIDFSAAFDHKSCEEKDYEDWNLAEGKCLDGVKYKYMRRKQDARCLVNKTFEDSLLHETPCNSCAPSDYECSFEFGRDANGQCIPDYNLIVLSDICDNSKGKTVSVEPLQLIKGDKCKTPMKIEPVDIPCDGIPKKGSNSKEIVATENKFDFKVQFYQYFDTIADESLVIVDARGDAYVSHDGGQTMRKFDASGETIVEVVFNPYFNSSAYLFGSKGSIFSTHDRGYSFMIVKLPESRQLGMPLDFNAKDQNMFIYYGGNDCEPLSPECHAVAYLTKDGGETFTEMLDNAIHCEFAGSLFKYPSNKDAIMCQVKEKSSQTRSLVSSADFFHNDKRTVFENIIDYLSTGGYIIIAVPGNNDELRAYVTIDGAEFAEAKFPYDEDAGKQEAFTVLESERGSVFLHLATNLEQGCEFGNLLKSNSNGTFFVTLEHTVNRNTRGYVDFEKIQGLEGVILINVVSNSENVFENNEVKKLKTKITFNEGSDWTYLKPPKKDSEGNKFSCNSKSLDECSLHLHSYTERKDIRDTYSSGSALGMMFGVGNVGESLLPYKECSTFFTADGGETWAEVKKGPHQWEYGDHGGILVLVPESIETDSISYSTNSGKTWKDYKFCDDKVLVKDITTVPRDSALRFLLFGEAKNMGSGSFRTYTIDFRNLFERQCYFDIAGKKGSDYKYSLLGSQTNCLFGHRTEFLHKTDEKCFIGNVPLSEFSRNIKNCSCTRQDFECDYNYHKTHDGVCRLVSGLSPANAADICKKEPDLIEYFKSSGYRKIPLSTCKGGLRLDTRSSPHPCPGKVKEFKEKYSVNAGAYAFVFIAILLVILFTAWFIYNKGIRRNGGFARFGEIRLNDDGLIENNNTDRVVNNIVRSGLCLFSIITSMYQRTKAGVGKAIWKIRGRFASKAGPSYLSLLHGQFSNEADRLTTGPDGDASGPASVANRGNDSEIEVGEASTSEQGHTSSTIQSAPGDIPDALSAHGEEETHNLDSATSPGGDE</sequence>
<dbReference type="InterPro" id="IPR015943">
    <property type="entry name" value="WD40/YVTN_repeat-like_dom_sf"/>
</dbReference>
<feature type="chain" id="PRO_5041291801" description="VPS10 domain-containing protein" evidence="9">
    <location>
        <begin position="22"/>
        <end position="1570"/>
    </location>
</feature>
<evidence type="ECO:0000256" key="5">
    <source>
        <dbReference type="ARBA" id="ARBA00023136"/>
    </source>
</evidence>
<dbReference type="FunFam" id="3.30.60.270:FF:000008">
    <property type="entry name" value="Vacuolar protein sorting/targeting protein PEP1"/>
    <property type="match status" value="1"/>
</dbReference>
<evidence type="ECO:0000256" key="7">
    <source>
        <dbReference type="SAM" id="MobiDB-lite"/>
    </source>
</evidence>
<dbReference type="Gene3D" id="2.120.10.10">
    <property type="match status" value="1"/>
</dbReference>
<dbReference type="GO" id="GO:0006896">
    <property type="term" value="P:Golgi to vacuole transport"/>
    <property type="evidence" value="ECO:0007669"/>
    <property type="project" value="TreeGrafter"/>
</dbReference>
<evidence type="ECO:0000256" key="8">
    <source>
        <dbReference type="SAM" id="Phobius"/>
    </source>
</evidence>
<keyword evidence="3" id="KW-0677">Repeat</keyword>
<feature type="compositionally biased region" description="Polar residues" evidence="7">
    <location>
        <begin position="1560"/>
        <end position="1570"/>
    </location>
</feature>
<reference evidence="11" key="1">
    <citation type="submission" date="2022-10" db="EMBL/GenBank/DDBJ databases">
        <authorList>
            <person name="Byrne P K."/>
        </authorList>
    </citation>
    <scope>NUCLEOTIDE SEQUENCE</scope>
    <source>
        <strain evidence="11">IFO1802</strain>
    </source>
</reference>
<dbReference type="Gene3D" id="3.30.60.270">
    <property type="match status" value="2"/>
</dbReference>
<dbReference type="GO" id="GO:0005048">
    <property type="term" value="F:signal sequence binding"/>
    <property type="evidence" value="ECO:0007669"/>
    <property type="project" value="UniProtKB-ARBA"/>
</dbReference>
<keyword evidence="6" id="KW-0325">Glycoprotein</keyword>
<dbReference type="RefSeq" id="XP_056084857.1">
    <property type="nucleotide sequence ID" value="XM_056230994.1"/>
</dbReference>
<dbReference type="InterPro" id="IPR050310">
    <property type="entry name" value="VPS10-sortilin"/>
</dbReference>
<dbReference type="FunFam" id="3.30.60.270:FF:000005">
    <property type="entry name" value="Sortilin"/>
    <property type="match status" value="1"/>
</dbReference>
<evidence type="ECO:0000256" key="9">
    <source>
        <dbReference type="SAM" id="SignalP"/>
    </source>
</evidence>
<dbReference type="GeneID" id="80926862"/>
<proteinExistence type="predicted"/>
<dbReference type="PANTHER" id="PTHR12106:SF27">
    <property type="entry name" value="SORTILIN-RELATED RECEPTOR"/>
    <property type="match status" value="1"/>
</dbReference>
<dbReference type="FunFam" id="2.130.10.10:FF:000998">
    <property type="entry name" value="VPS10 homolog 2"/>
    <property type="match status" value="1"/>
</dbReference>
<dbReference type="GO" id="GO:0005829">
    <property type="term" value="C:cytosol"/>
    <property type="evidence" value="ECO:0007669"/>
    <property type="project" value="GOC"/>
</dbReference>
<dbReference type="PANTHER" id="PTHR12106">
    <property type="entry name" value="SORTILIN RELATED"/>
    <property type="match status" value="1"/>
</dbReference>
<feature type="transmembrane region" description="Helical" evidence="8">
    <location>
        <begin position="1384"/>
        <end position="1406"/>
    </location>
</feature>
<keyword evidence="12" id="KW-1185">Reference proteome</keyword>
<feature type="domain" description="VPS10" evidence="10">
    <location>
        <begin position="744"/>
        <end position="1374"/>
    </location>
</feature>
<keyword evidence="9" id="KW-0732">Signal</keyword>
<dbReference type="GO" id="GO:0006623">
    <property type="term" value="P:protein targeting to vacuole"/>
    <property type="evidence" value="ECO:0007669"/>
    <property type="project" value="TreeGrafter"/>
</dbReference>
<dbReference type="GO" id="GO:0005794">
    <property type="term" value="C:Golgi apparatus"/>
    <property type="evidence" value="ECO:0007669"/>
    <property type="project" value="TreeGrafter"/>
</dbReference>
<keyword evidence="2 8" id="KW-0812">Transmembrane</keyword>
<evidence type="ECO:0000313" key="11">
    <source>
        <dbReference type="EMBL" id="CAI4050601.1"/>
    </source>
</evidence>
<evidence type="ECO:0000256" key="4">
    <source>
        <dbReference type="ARBA" id="ARBA00022989"/>
    </source>
</evidence>
<evidence type="ECO:0000256" key="1">
    <source>
        <dbReference type="ARBA" id="ARBA00004167"/>
    </source>
</evidence>
<dbReference type="Proteomes" id="UP001162087">
    <property type="component" value="Chromosome 14"/>
</dbReference>
<evidence type="ECO:0000259" key="10">
    <source>
        <dbReference type="SMART" id="SM00602"/>
    </source>
</evidence>
<protein>
    <recommendedName>
        <fullName evidence="10">VPS10 domain-containing protein</fullName>
    </recommendedName>
</protein>
<feature type="compositionally biased region" description="Polar residues" evidence="7">
    <location>
        <begin position="1526"/>
        <end position="1540"/>
    </location>
</feature>
<dbReference type="Pfam" id="PF15902">
    <property type="entry name" value="Sortilin-Vps10"/>
    <property type="match status" value="2"/>
</dbReference>
<dbReference type="GO" id="GO:0016020">
    <property type="term" value="C:membrane"/>
    <property type="evidence" value="ECO:0007669"/>
    <property type="project" value="UniProtKB-SubCell"/>
</dbReference>